<keyword evidence="2" id="KW-1185">Reference proteome</keyword>
<dbReference type="Proteomes" id="UP000266861">
    <property type="component" value="Unassembled WGS sequence"/>
</dbReference>
<sequence length="250" mass="29000">MFTSINKKLKEYLPPAILKLQKNEIHQSVFYDAYQINQETINKFEEIYLPNACQITASCIIANVNKEQISSMWASVKNKLMENHFIILLTNGSHYCSCLSLINRGIYYKNKDPSKELFLVTNKFKDENAPIIPESNISFLATVNQTTMPDSVSNHECLTGIQLYRKITGLTHKVTMKAIRNKDIHIIDILENYLQDENENVDKNENIDKNMNNISGHIKDLEFDKENNFFILKNPNRQTKSKRRSKGHNK</sequence>
<dbReference type="AlphaFoldDB" id="A0A397JVK9"/>
<name>A0A397JVK9_9GLOM</name>
<gene>
    <name evidence="1" type="ORF">Glove_7g12</name>
</gene>
<evidence type="ECO:0000313" key="2">
    <source>
        <dbReference type="Proteomes" id="UP000266861"/>
    </source>
</evidence>
<dbReference type="OrthoDB" id="2431635at2759"/>
<evidence type="ECO:0000313" key="1">
    <source>
        <dbReference type="EMBL" id="RHZ90126.1"/>
    </source>
</evidence>
<dbReference type="STRING" id="1348612.A0A397JVK9"/>
<organism evidence="1 2">
    <name type="scientific">Diversispora epigaea</name>
    <dbReference type="NCBI Taxonomy" id="1348612"/>
    <lineage>
        <taxon>Eukaryota</taxon>
        <taxon>Fungi</taxon>
        <taxon>Fungi incertae sedis</taxon>
        <taxon>Mucoromycota</taxon>
        <taxon>Glomeromycotina</taxon>
        <taxon>Glomeromycetes</taxon>
        <taxon>Diversisporales</taxon>
        <taxon>Diversisporaceae</taxon>
        <taxon>Diversispora</taxon>
    </lineage>
</organism>
<protein>
    <submittedName>
        <fullName evidence="1">Uncharacterized protein</fullName>
    </submittedName>
</protein>
<reference evidence="1 2" key="1">
    <citation type="submission" date="2018-08" db="EMBL/GenBank/DDBJ databases">
        <title>Genome and evolution of the arbuscular mycorrhizal fungus Diversispora epigaea (formerly Glomus versiforme) and its bacterial endosymbionts.</title>
        <authorList>
            <person name="Sun X."/>
            <person name="Fei Z."/>
            <person name="Harrison M."/>
        </authorList>
    </citation>
    <scope>NUCLEOTIDE SEQUENCE [LARGE SCALE GENOMIC DNA]</scope>
    <source>
        <strain evidence="1 2">IT104</strain>
    </source>
</reference>
<comment type="caution">
    <text evidence="1">The sequence shown here is derived from an EMBL/GenBank/DDBJ whole genome shotgun (WGS) entry which is preliminary data.</text>
</comment>
<proteinExistence type="predicted"/>
<accession>A0A397JVK9</accession>
<dbReference type="EMBL" id="PQFF01000005">
    <property type="protein sequence ID" value="RHZ90126.1"/>
    <property type="molecule type" value="Genomic_DNA"/>
</dbReference>